<feature type="signal peptide" evidence="2">
    <location>
        <begin position="1"/>
        <end position="24"/>
    </location>
</feature>
<dbReference type="PANTHER" id="PTHR10579">
    <property type="entry name" value="CALCIUM-ACTIVATED CHLORIDE CHANNEL REGULATOR"/>
    <property type="match status" value="1"/>
</dbReference>
<reference evidence="4 5" key="1">
    <citation type="submission" date="2011-08" db="EMBL/GenBank/DDBJ databases">
        <title>The Genome Sequence of Clostridium orbiscindens 1_3_50AFAA.</title>
        <authorList>
            <consortium name="The Broad Institute Genome Sequencing Platform"/>
            <person name="Earl A."/>
            <person name="Ward D."/>
            <person name="Feldgarden M."/>
            <person name="Gevers D."/>
            <person name="Daigneault M."/>
            <person name="Strauss J."/>
            <person name="Allen-Vercoe E."/>
            <person name="Young S.K."/>
            <person name="Zeng Q."/>
            <person name="Gargeya S."/>
            <person name="Fitzgerald M."/>
            <person name="Haas B."/>
            <person name="Abouelleil A."/>
            <person name="Alvarado L."/>
            <person name="Arachchi H.M."/>
            <person name="Berlin A."/>
            <person name="Brown A."/>
            <person name="Chapman S.B."/>
            <person name="Chen Z."/>
            <person name="Dunbar C."/>
            <person name="Freedman E."/>
            <person name="Gearin G."/>
            <person name="Gellesch M."/>
            <person name="Goldberg J."/>
            <person name="Griggs A."/>
            <person name="Gujja S."/>
            <person name="Heiman D."/>
            <person name="Howarth C."/>
            <person name="Larson L."/>
            <person name="Lui A."/>
            <person name="MacDonald P.J.P."/>
            <person name="Montmayeur A."/>
            <person name="Murphy C."/>
            <person name="Neiman D."/>
            <person name="Pearson M."/>
            <person name="Priest M."/>
            <person name="Roberts A."/>
            <person name="Saif S."/>
            <person name="Shea T."/>
            <person name="Shenoy N."/>
            <person name="Sisk P."/>
            <person name="Stolte C."/>
            <person name="Sykes S."/>
            <person name="Wortman J."/>
            <person name="Nusbaum C."/>
            <person name="Birren B."/>
        </authorList>
    </citation>
    <scope>NUCLEOTIDE SEQUENCE [LARGE SCALE GENOMIC DNA]</scope>
    <source>
        <strain evidence="4 5">1_3_50AFAA</strain>
    </source>
</reference>
<dbReference type="PANTHER" id="PTHR10579:SF43">
    <property type="entry name" value="ZINC FINGER (C3HC4-TYPE RING FINGER) FAMILY PROTEIN"/>
    <property type="match status" value="1"/>
</dbReference>
<feature type="domain" description="VWFA" evidence="3">
    <location>
        <begin position="43"/>
        <end position="225"/>
    </location>
</feature>
<feature type="chain" id="PRO_5039418807" description="VWFA domain-containing protein" evidence="2">
    <location>
        <begin position="25"/>
        <end position="610"/>
    </location>
</feature>
<dbReference type="InterPro" id="IPR051266">
    <property type="entry name" value="CLCR"/>
</dbReference>
<feature type="transmembrane region" description="Helical" evidence="1">
    <location>
        <begin position="443"/>
        <end position="463"/>
    </location>
</feature>
<name>A0A096B2N2_FLAPL</name>
<dbReference type="Gene3D" id="3.40.50.410">
    <property type="entry name" value="von Willebrand factor, type A domain"/>
    <property type="match status" value="1"/>
</dbReference>
<dbReference type="PROSITE" id="PS50234">
    <property type="entry name" value="VWFA"/>
    <property type="match status" value="1"/>
</dbReference>
<dbReference type="HOGENOM" id="CLU_020860_0_0_9"/>
<evidence type="ECO:0000256" key="1">
    <source>
        <dbReference type="SAM" id="Phobius"/>
    </source>
</evidence>
<evidence type="ECO:0000313" key="4">
    <source>
        <dbReference type="EMBL" id="KGF53211.1"/>
    </source>
</evidence>
<keyword evidence="5" id="KW-1185">Reference proteome</keyword>
<dbReference type="SUPFAM" id="SSF53300">
    <property type="entry name" value="vWA-like"/>
    <property type="match status" value="1"/>
</dbReference>
<keyword evidence="2" id="KW-0732">Signal</keyword>
<evidence type="ECO:0000259" key="3">
    <source>
        <dbReference type="PROSITE" id="PS50234"/>
    </source>
</evidence>
<sequence length="610" mass="65470">MKRIVSLLLAAVLAPLILCQSAAAEGVSSSAPPQQNSGSIQKAVVFTLDASNSMNGNDRNRLAIDSIAQLIYSLPSNYVVGVVAYNTDVVAAQGMADSGSRDSIMKAADSVRYTGYTNAGTGLTKALELLDTVEASEKTVVMLSDGEIVMQDDAATAVSSGQFENAVTEAKNSGVVIHVIGLGADMENKANTIFSASAETGGANYHAPRAEDIQQAVDSILLEQLNIKKTTAAVVDADGGTEELDITIPTANATNARLLFISDSPIRNLNADFSAGSVRQVSGTHYTLLELDHPSAEKVHVSFQGAAGSQVKVDVITEYHIILTPGIVYEDTEPADEDAVSYDRTAQISVAFYDAENPERQVLTDSVFEGRSLTGTVDGQAWSGAIRAGSVALPPQEEVSSDKTKAIYISFDNLDTNIIAQQTVLVPLEGAPPLPEPPDYRPVIIGVSLFVLLLILGAVYAVVSRRRKRPRSIPDPPPPAPSKYSYTGRLNLYITRTKSGRDVPPLTYNLFRIPGGKILTLQEILDGCNVSEPLEGADRIYFKAGANRCLVLSNESDCTIMQAREILMKGRSYLIGLDSKVDITFEDEVSEMALQYREVKPNELRSYART</sequence>
<proteinExistence type="predicted"/>
<dbReference type="CDD" id="cd00198">
    <property type="entry name" value="vWFA"/>
    <property type="match status" value="1"/>
</dbReference>
<dbReference type="InterPro" id="IPR002035">
    <property type="entry name" value="VWF_A"/>
</dbReference>
<evidence type="ECO:0000313" key="5">
    <source>
        <dbReference type="Proteomes" id="UP000029585"/>
    </source>
</evidence>
<dbReference type="RefSeq" id="WP_080744542.1">
    <property type="nucleotide sequence ID" value="NZ_KN174167.1"/>
</dbReference>
<accession>A0A096B2N2</accession>
<keyword evidence="1" id="KW-1133">Transmembrane helix</keyword>
<dbReference type="InterPro" id="IPR036465">
    <property type="entry name" value="vWFA_dom_sf"/>
</dbReference>
<dbReference type="EMBL" id="ADLO01000114">
    <property type="protein sequence ID" value="KGF53211.1"/>
    <property type="molecule type" value="Genomic_DNA"/>
</dbReference>
<protein>
    <recommendedName>
        <fullName evidence="3">VWFA domain-containing protein</fullName>
    </recommendedName>
</protein>
<keyword evidence="1" id="KW-0472">Membrane</keyword>
<organism evidence="4 5">
    <name type="scientific">Flavonifractor plautii 1_3_50AFAA</name>
    <dbReference type="NCBI Taxonomy" id="742738"/>
    <lineage>
        <taxon>Bacteria</taxon>
        <taxon>Bacillati</taxon>
        <taxon>Bacillota</taxon>
        <taxon>Clostridia</taxon>
        <taxon>Eubacteriales</taxon>
        <taxon>Oscillospiraceae</taxon>
        <taxon>Flavonifractor</taxon>
    </lineage>
</organism>
<dbReference type="AlphaFoldDB" id="A0A096B2N2"/>
<dbReference type="Proteomes" id="UP000029585">
    <property type="component" value="Unassembled WGS sequence"/>
</dbReference>
<comment type="caution">
    <text evidence="4">The sequence shown here is derived from an EMBL/GenBank/DDBJ whole genome shotgun (WGS) entry which is preliminary data.</text>
</comment>
<dbReference type="PATRIC" id="fig|742738.3.peg.3827"/>
<dbReference type="eggNOG" id="COG2304">
    <property type="taxonomic scope" value="Bacteria"/>
</dbReference>
<dbReference type="Pfam" id="PF00092">
    <property type="entry name" value="VWA"/>
    <property type="match status" value="1"/>
</dbReference>
<dbReference type="SMART" id="SM00327">
    <property type="entry name" value="VWA"/>
    <property type="match status" value="1"/>
</dbReference>
<keyword evidence="1" id="KW-0812">Transmembrane</keyword>
<evidence type="ECO:0000256" key="2">
    <source>
        <dbReference type="SAM" id="SignalP"/>
    </source>
</evidence>
<gene>
    <name evidence="4" type="ORF">HMPREF9460_03720</name>
</gene>